<evidence type="ECO:0000313" key="2">
    <source>
        <dbReference type="EMBL" id="MDA0159474.1"/>
    </source>
</evidence>
<dbReference type="InterPro" id="IPR036188">
    <property type="entry name" value="FAD/NAD-bd_sf"/>
</dbReference>
<feature type="domain" description="FAD dependent oxidoreductase" evidence="1">
    <location>
        <begin position="6"/>
        <end position="331"/>
    </location>
</feature>
<evidence type="ECO:0000313" key="3">
    <source>
        <dbReference type="Proteomes" id="UP001149140"/>
    </source>
</evidence>
<dbReference type="Gene3D" id="3.50.50.60">
    <property type="entry name" value="FAD/NAD(P)-binding domain"/>
    <property type="match status" value="1"/>
</dbReference>
<dbReference type="AlphaFoldDB" id="A0A9X3MNH4"/>
<dbReference type="Pfam" id="PF01266">
    <property type="entry name" value="DAO"/>
    <property type="match status" value="1"/>
</dbReference>
<organism evidence="2 3">
    <name type="scientific">Solirubrobacter ginsenosidimutans</name>
    <dbReference type="NCBI Taxonomy" id="490573"/>
    <lineage>
        <taxon>Bacteria</taxon>
        <taxon>Bacillati</taxon>
        <taxon>Actinomycetota</taxon>
        <taxon>Thermoleophilia</taxon>
        <taxon>Solirubrobacterales</taxon>
        <taxon>Solirubrobacteraceae</taxon>
        <taxon>Solirubrobacter</taxon>
    </lineage>
</organism>
<name>A0A9X3MNH4_9ACTN</name>
<dbReference type="RefSeq" id="WP_270038193.1">
    <property type="nucleotide sequence ID" value="NZ_JAPDOD010000002.1"/>
</dbReference>
<protein>
    <submittedName>
        <fullName evidence="2">FAD-binding oxidoreductase</fullName>
    </submittedName>
</protein>
<sequence length="350" mass="36007">MSGAPDFAVIGGGIVGCSLAAFLAEAGASVVLYEREAIAAGASGRNSGVVQHPLDAQLAGLYEESLEHYRTLGRGFTFPADHVGLLLLSEEPSAKPDAFPELNPTYLEGADLRALEPSLAEGLTAWRLETGRPVPPAAAANAFALRAHEAGAQLRVGEAAFAHVEHGRATGVTIGDTHHPAGAVAIAAGPWTPVDAISPLWGVVVEFELPGAPTHVLEEAGIDVLTSEAGPPATLFSAVTARGISAIGSTFTRDKPDAEAVAPEIMRNATRFLPALEGVRPRGLRACARPSSEDGWPLLGPLPEVEGLVIASGHGAWGITLGPASSRLVADQLLGRQADIPPALAAGRKF</sequence>
<dbReference type="Proteomes" id="UP001149140">
    <property type="component" value="Unassembled WGS sequence"/>
</dbReference>
<dbReference type="InterPro" id="IPR006076">
    <property type="entry name" value="FAD-dep_OxRdtase"/>
</dbReference>
<dbReference type="Gene3D" id="3.30.9.10">
    <property type="entry name" value="D-Amino Acid Oxidase, subunit A, domain 2"/>
    <property type="match status" value="1"/>
</dbReference>
<dbReference type="PANTHER" id="PTHR13847">
    <property type="entry name" value="SARCOSINE DEHYDROGENASE-RELATED"/>
    <property type="match status" value="1"/>
</dbReference>
<gene>
    <name evidence="2" type="ORF">OM076_04290</name>
</gene>
<proteinExistence type="predicted"/>
<keyword evidence="3" id="KW-1185">Reference proteome</keyword>
<accession>A0A9X3MNH4</accession>
<dbReference type="EMBL" id="JAPDOD010000002">
    <property type="protein sequence ID" value="MDA0159474.1"/>
    <property type="molecule type" value="Genomic_DNA"/>
</dbReference>
<comment type="caution">
    <text evidence="2">The sequence shown here is derived from an EMBL/GenBank/DDBJ whole genome shotgun (WGS) entry which is preliminary data.</text>
</comment>
<dbReference type="GO" id="GO:0005737">
    <property type="term" value="C:cytoplasm"/>
    <property type="evidence" value="ECO:0007669"/>
    <property type="project" value="TreeGrafter"/>
</dbReference>
<evidence type="ECO:0000259" key="1">
    <source>
        <dbReference type="Pfam" id="PF01266"/>
    </source>
</evidence>
<dbReference type="SUPFAM" id="SSF51905">
    <property type="entry name" value="FAD/NAD(P)-binding domain"/>
    <property type="match status" value="1"/>
</dbReference>
<reference evidence="2" key="1">
    <citation type="submission" date="2022-10" db="EMBL/GenBank/DDBJ databases">
        <title>The WGS of Solirubrobacter ginsenosidimutans DSM 21036.</title>
        <authorList>
            <person name="Jiang Z."/>
        </authorList>
    </citation>
    <scope>NUCLEOTIDE SEQUENCE</scope>
    <source>
        <strain evidence="2">DSM 21036</strain>
    </source>
</reference>